<proteinExistence type="predicted"/>
<dbReference type="AlphaFoldDB" id="A0A7Y9WT46"/>
<reference evidence="1 2" key="1">
    <citation type="submission" date="2020-07" db="EMBL/GenBank/DDBJ databases">
        <title>Exploring microbial biodiversity for novel pathways involved in the catabolism of aromatic compounds derived from lignin.</title>
        <authorList>
            <person name="Elkins J."/>
        </authorList>
    </citation>
    <scope>NUCLEOTIDE SEQUENCE [LARGE SCALE GENOMIC DNA]</scope>
    <source>
        <strain evidence="1 2">H2C3C</strain>
    </source>
</reference>
<dbReference type="InterPro" id="IPR036397">
    <property type="entry name" value="RNaseH_sf"/>
</dbReference>
<evidence type="ECO:0000313" key="1">
    <source>
        <dbReference type="EMBL" id="NYH26008.1"/>
    </source>
</evidence>
<protein>
    <recommendedName>
        <fullName evidence="3">Integrase catalytic domain-containing protein</fullName>
    </recommendedName>
</protein>
<keyword evidence="2" id="KW-1185">Reference proteome</keyword>
<dbReference type="RefSeq" id="WP_179745754.1">
    <property type="nucleotide sequence ID" value="NZ_JACCAS010000002.1"/>
</dbReference>
<gene>
    <name evidence="1" type="ORF">GGD40_005579</name>
</gene>
<dbReference type="GO" id="GO:0003676">
    <property type="term" value="F:nucleic acid binding"/>
    <property type="evidence" value="ECO:0007669"/>
    <property type="project" value="InterPro"/>
</dbReference>
<sequence length="743" mass="85257">MTLASTFAYEPFRQAALIRENDAKNGELLRYLGWDPDTDMVAFLRVSTSEKVPSSRLPETRGRKSFFEHRNDWSIVDECVCPEWMRKWNEDATTKQMQQQMAERDARLAKIGVMLAIGGKRMLFDAELRTSLIKQAAKESNVSEQRIRRLLTTFYWYGAEPNSLLTLRPNQGVTVRRRLYLNTRKPGPRLSTWKENPNTRLRGCRMTPKLYEQWRDFLLERARAIHDLKGKVGLAGQYRLSTLWIEFRDEVLVKKKIVNGVESIVPIPLERLPRKRRFLEIGREIFREHILKKYFDSEYDWDAAKARVGHSSDHTRGRIDIYEFDGLLFNAQLLWGTHVLNPMGKACVIIGVCVESSAIVGVHITTKNESANGYRNCLFNAFVPKDELLRTFGLEALAGGFVNGCCDEARFDRGPGIAQALRGPLANEMKIGVRIARSRKGRDKGLVEAFNRAIQDALAELPGFYKRTASSHDKDGKSHAERWAQVEFKKFVELVLTYIHDWNTQRNIFDRLPERLAQKMTSYSPKAYFDELRKERIADAAIEWSARETYSKLLPSKPVKVASKGTVKWEGAMYTNSVLQRLWEMNVSTPSGKANRMEIVVKPHPDTNRFLIWVDDDGRQRLLNMMPKYRRHFGTNIWLVHQRNRLRGRAAAYETEVRAREGKLPGRMKAVMANAHGLKPRHAAKGVKANTRKAKVDAENRDAELAAHAMFGAKRDWNVGESVGEQRVGVYNPDDDARFAGDV</sequence>
<dbReference type="Gene3D" id="3.30.420.10">
    <property type="entry name" value="Ribonuclease H-like superfamily/Ribonuclease H"/>
    <property type="match status" value="1"/>
</dbReference>
<comment type="caution">
    <text evidence="1">The sequence shown here is derived from an EMBL/GenBank/DDBJ whole genome shotgun (WGS) entry which is preliminary data.</text>
</comment>
<name>A0A7Y9WT46_9BURK</name>
<dbReference type="Proteomes" id="UP000540929">
    <property type="component" value="Unassembled WGS sequence"/>
</dbReference>
<accession>A0A7Y9WT46</accession>
<evidence type="ECO:0000313" key="2">
    <source>
        <dbReference type="Proteomes" id="UP000540929"/>
    </source>
</evidence>
<evidence type="ECO:0008006" key="3">
    <source>
        <dbReference type="Google" id="ProtNLM"/>
    </source>
</evidence>
<organism evidence="1 2">
    <name type="scientific">Paraburkholderia bryophila</name>
    <dbReference type="NCBI Taxonomy" id="420952"/>
    <lineage>
        <taxon>Bacteria</taxon>
        <taxon>Pseudomonadati</taxon>
        <taxon>Pseudomonadota</taxon>
        <taxon>Betaproteobacteria</taxon>
        <taxon>Burkholderiales</taxon>
        <taxon>Burkholderiaceae</taxon>
        <taxon>Paraburkholderia</taxon>
    </lineage>
</organism>
<dbReference type="EMBL" id="JACCAS010000002">
    <property type="protein sequence ID" value="NYH26008.1"/>
    <property type="molecule type" value="Genomic_DNA"/>
</dbReference>